<evidence type="ECO:0000256" key="2">
    <source>
        <dbReference type="ARBA" id="ARBA00022857"/>
    </source>
</evidence>
<dbReference type="Gene3D" id="3.40.50.720">
    <property type="entry name" value="NAD(P)-binding Rossmann-like Domain"/>
    <property type="match status" value="1"/>
</dbReference>
<gene>
    <name evidence="4" type="ORF">Trco_004590</name>
</gene>
<dbReference type="CDD" id="cd05233">
    <property type="entry name" value="SDR_c"/>
    <property type="match status" value="1"/>
</dbReference>
<sequence>MPYSLKGRNVLVTGGSRGLGALICKKFAEEGANVAINYVSNAEAAREVADSLEKEYSCKVLIIKGDAEKREDNVRLVQETVKGFGGLDIIVANAGWTKMSQFGNLHALTDDEWNKCWMVNVMSHLQLIQEAAPIFNANPEGGVYLITSSVAGVTNGGSSMAYSVTKAAGLQLMKNLAYTQGPKIRINAILPGLLLTEWGQRFGPSNIEAIKSASTLRQETNLDDCADAFISAAKNTSMTGQEIVVDSGIVMSHPGARATHKRE</sequence>
<dbReference type="InterPro" id="IPR036291">
    <property type="entry name" value="NAD(P)-bd_dom_sf"/>
</dbReference>
<dbReference type="InterPro" id="IPR020904">
    <property type="entry name" value="Sc_DH/Rdtase_CS"/>
</dbReference>
<keyword evidence="5" id="KW-1185">Reference proteome</keyword>
<keyword evidence="3" id="KW-0560">Oxidoreductase</keyword>
<evidence type="ECO:0000313" key="4">
    <source>
        <dbReference type="EMBL" id="KAH6608277.1"/>
    </source>
</evidence>
<keyword evidence="2" id="KW-0521">NADP</keyword>
<dbReference type="Proteomes" id="UP000827724">
    <property type="component" value="Unassembled WGS sequence"/>
</dbReference>
<dbReference type="GO" id="GO:0016491">
    <property type="term" value="F:oxidoreductase activity"/>
    <property type="evidence" value="ECO:0007669"/>
    <property type="project" value="UniProtKB-KW"/>
</dbReference>
<evidence type="ECO:0008006" key="6">
    <source>
        <dbReference type="Google" id="ProtNLM"/>
    </source>
</evidence>
<evidence type="ECO:0000256" key="3">
    <source>
        <dbReference type="ARBA" id="ARBA00023002"/>
    </source>
</evidence>
<dbReference type="OrthoDB" id="37659at2759"/>
<protein>
    <recommendedName>
        <fullName evidence="6">Short chain dehydrogenase/reductase</fullName>
    </recommendedName>
</protein>
<dbReference type="InterPro" id="IPR002347">
    <property type="entry name" value="SDR_fam"/>
</dbReference>
<dbReference type="PANTHER" id="PTHR43618:SF2">
    <property type="entry name" value="CHAIN DEHYDROGENASE, PUTATIVE (AFU_ORTHOLOGUE AFUA_6G06930)-RELATED"/>
    <property type="match status" value="1"/>
</dbReference>
<evidence type="ECO:0000256" key="1">
    <source>
        <dbReference type="ARBA" id="ARBA00006484"/>
    </source>
</evidence>
<comment type="caution">
    <text evidence="4">The sequence shown here is derived from an EMBL/GenBank/DDBJ whole genome shotgun (WGS) entry which is preliminary data.</text>
</comment>
<dbReference type="PANTHER" id="PTHR43618">
    <property type="entry name" value="7-ALPHA-HYDROXYSTEROID DEHYDROGENASE"/>
    <property type="match status" value="1"/>
</dbReference>
<name>A0A9P8QTK3_9HYPO</name>
<comment type="similarity">
    <text evidence="1">Belongs to the short-chain dehydrogenases/reductases (SDR) family.</text>
</comment>
<dbReference type="AlphaFoldDB" id="A0A9P8QTK3"/>
<dbReference type="EMBL" id="JAIWOZ010000003">
    <property type="protein sequence ID" value="KAH6608277.1"/>
    <property type="molecule type" value="Genomic_DNA"/>
</dbReference>
<dbReference type="PROSITE" id="PS00061">
    <property type="entry name" value="ADH_SHORT"/>
    <property type="match status" value="1"/>
</dbReference>
<dbReference type="Pfam" id="PF13561">
    <property type="entry name" value="adh_short_C2"/>
    <property type="match status" value="1"/>
</dbReference>
<reference evidence="4" key="1">
    <citation type="submission" date="2021-08" db="EMBL/GenBank/DDBJ databases">
        <title>Chromosome-Level Trichoderma cornu-damae using Hi-C Data.</title>
        <authorList>
            <person name="Kim C.S."/>
        </authorList>
    </citation>
    <scope>NUCLEOTIDE SEQUENCE</scope>
    <source>
        <strain evidence="4">KA19-0412C</strain>
    </source>
</reference>
<organism evidence="4 5">
    <name type="scientific">Trichoderma cornu-damae</name>
    <dbReference type="NCBI Taxonomy" id="654480"/>
    <lineage>
        <taxon>Eukaryota</taxon>
        <taxon>Fungi</taxon>
        <taxon>Dikarya</taxon>
        <taxon>Ascomycota</taxon>
        <taxon>Pezizomycotina</taxon>
        <taxon>Sordariomycetes</taxon>
        <taxon>Hypocreomycetidae</taxon>
        <taxon>Hypocreales</taxon>
        <taxon>Hypocreaceae</taxon>
        <taxon>Trichoderma</taxon>
    </lineage>
</organism>
<proteinExistence type="inferred from homology"/>
<dbReference type="InterPro" id="IPR052178">
    <property type="entry name" value="Sec_Metab_Biosynth_SDR"/>
</dbReference>
<evidence type="ECO:0000313" key="5">
    <source>
        <dbReference type="Proteomes" id="UP000827724"/>
    </source>
</evidence>
<dbReference type="SUPFAM" id="SSF51735">
    <property type="entry name" value="NAD(P)-binding Rossmann-fold domains"/>
    <property type="match status" value="1"/>
</dbReference>
<accession>A0A9P8QTK3</accession>
<dbReference type="PRINTS" id="PR00081">
    <property type="entry name" value="GDHRDH"/>
</dbReference>